<reference evidence="3" key="1">
    <citation type="submission" date="2021-01" db="EMBL/GenBank/DDBJ databases">
        <authorList>
            <person name="Li R."/>
            <person name="Bekaert M."/>
        </authorList>
    </citation>
    <scope>NUCLEOTIDE SEQUENCE</scope>
    <source>
        <strain evidence="3">Farmed</strain>
    </source>
</reference>
<dbReference type="GO" id="GO:0070197">
    <property type="term" value="P:meiotic attachment of telomere to nuclear envelope"/>
    <property type="evidence" value="ECO:0007669"/>
    <property type="project" value="TreeGrafter"/>
</dbReference>
<feature type="compositionally biased region" description="Polar residues" evidence="1">
    <location>
        <begin position="363"/>
        <end position="380"/>
    </location>
</feature>
<proteinExistence type="predicted"/>
<dbReference type="OrthoDB" id="5278943at2759"/>
<organism evidence="3 4">
    <name type="scientific">Acanthosepion pharaonis</name>
    <name type="common">Pharaoh cuttlefish</name>
    <name type="synonym">Sepia pharaonis</name>
    <dbReference type="NCBI Taxonomy" id="158019"/>
    <lineage>
        <taxon>Eukaryota</taxon>
        <taxon>Metazoa</taxon>
        <taxon>Spiralia</taxon>
        <taxon>Lophotrochozoa</taxon>
        <taxon>Mollusca</taxon>
        <taxon>Cephalopoda</taxon>
        <taxon>Coleoidea</taxon>
        <taxon>Decapodiformes</taxon>
        <taxon>Sepiida</taxon>
        <taxon>Sepiina</taxon>
        <taxon>Sepiidae</taxon>
        <taxon>Acanthosepion</taxon>
    </lineage>
</organism>
<dbReference type="PANTHER" id="PTHR35345">
    <property type="entry name" value="TELOMERE REPEATS-BINDING BOUQUET FORMATION PROTEIN 2"/>
    <property type="match status" value="1"/>
</dbReference>
<evidence type="ECO:0000313" key="3">
    <source>
        <dbReference type="EMBL" id="CAE1259582.1"/>
    </source>
</evidence>
<dbReference type="Pfam" id="PF15101">
    <property type="entry name" value="TERB2"/>
    <property type="match status" value="2"/>
</dbReference>
<evidence type="ECO:0000259" key="2">
    <source>
        <dbReference type="Pfam" id="PF13843"/>
    </source>
</evidence>
<evidence type="ECO:0000256" key="1">
    <source>
        <dbReference type="SAM" id="MobiDB-lite"/>
    </source>
</evidence>
<name>A0A812CBG5_ACAPH</name>
<gene>
    <name evidence="3" type="ORF">SPHA_31769</name>
</gene>
<feature type="region of interest" description="Disordered" evidence="1">
    <location>
        <begin position="361"/>
        <end position="404"/>
    </location>
</feature>
<sequence length="434" mass="49373">MDDQDIEMANTSTEDKLHEPDDYGYHKKVKRLKKMPKKCMIAEWRRTDSNSKEQLNKWNEPAPSFEMNMSPHDLFELFLTNYEMERICFESTNYARLKGLGASVVAHLVNGLPEVLDSNYHIVMDNFFTSPELLRYLKSKGIAATGTVKVSRMENAPLKDIAEISNEDRGSSDVVTDVCCNITAVRWKDNKVVNAMSTFTGKEPIQEDFYHHRPTAWMECSYTCEKLFSVDVKTPRPRDVRRMNTEFSEIDNLFTGHTAWFSSSVFSKTRGLWLTLGGTEASFQTADFIFSEDANAPDTVSIFEGASYQKHGLAVIHSKYINACIIAENMMDVALGDYILYPASIQHFIEQQRIKNICPASKRANSSTMSNTRNKSNDSGPKTEDKKKAEFYQKKSITPQSQEEDAVHISDLELISGDLQDFIPGKNKCIVYQL</sequence>
<accession>A0A812CBG5</accession>
<feature type="domain" description="PiggyBac transposable element-derived protein" evidence="2">
    <location>
        <begin position="97"/>
        <end position="208"/>
    </location>
</feature>
<dbReference type="GO" id="GO:0007129">
    <property type="term" value="P:homologous chromosome pairing at meiosis"/>
    <property type="evidence" value="ECO:0007669"/>
    <property type="project" value="TreeGrafter"/>
</dbReference>
<dbReference type="AlphaFoldDB" id="A0A812CBG5"/>
<feature type="compositionally biased region" description="Basic and acidic residues" evidence="1">
    <location>
        <begin position="381"/>
        <end position="393"/>
    </location>
</feature>
<protein>
    <recommendedName>
        <fullName evidence="2">PiggyBac transposable element-derived protein domain-containing protein</fullName>
    </recommendedName>
</protein>
<keyword evidence="4" id="KW-1185">Reference proteome</keyword>
<dbReference type="GO" id="GO:0005637">
    <property type="term" value="C:nuclear inner membrane"/>
    <property type="evidence" value="ECO:0007669"/>
    <property type="project" value="TreeGrafter"/>
</dbReference>
<dbReference type="InterPro" id="IPR028065">
    <property type="entry name" value="TERB2"/>
</dbReference>
<evidence type="ECO:0000313" key="4">
    <source>
        <dbReference type="Proteomes" id="UP000597762"/>
    </source>
</evidence>
<dbReference type="PANTHER" id="PTHR35345:SF1">
    <property type="entry name" value="TELOMERE REPEATS-BINDING BOUQUET FORMATION PROTEIN 2"/>
    <property type="match status" value="1"/>
</dbReference>
<dbReference type="Pfam" id="PF13843">
    <property type="entry name" value="DDE_Tnp_1_7"/>
    <property type="match status" value="1"/>
</dbReference>
<comment type="caution">
    <text evidence="3">The sequence shown here is derived from an EMBL/GenBank/DDBJ whole genome shotgun (WGS) entry which is preliminary data.</text>
</comment>
<dbReference type="EMBL" id="CAHIKZ030001313">
    <property type="protein sequence ID" value="CAE1259582.1"/>
    <property type="molecule type" value="Genomic_DNA"/>
</dbReference>
<dbReference type="InterPro" id="IPR029526">
    <property type="entry name" value="PGBD"/>
</dbReference>
<feature type="region of interest" description="Disordered" evidence="1">
    <location>
        <begin position="1"/>
        <end position="21"/>
    </location>
</feature>
<dbReference type="Proteomes" id="UP000597762">
    <property type="component" value="Unassembled WGS sequence"/>
</dbReference>